<sequence>MCIGIALYNTDNLSSQEAYTLAQLFFKMVGLPITDAAYRSQHAGYSNVSVSDLAKLIASGEAQDFRLYHKDGNSLPWAASFGHVTEQYGGFYHIDMQYANNIPKDKLEEFLKDCAEIANAAYGIVYTQENVVDAYEYVLDEGVVPLPVYEKHLVWRDETPGLFNGPARYKDNMLRMVYPHNVLNSNHLNISIQGQSLGNLIMGNAAFGELKAVNNGQSFIWNVPEENLADVNSLFGQAGALIAWKSQ</sequence>
<keyword evidence="2" id="KW-1185">Reference proteome</keyword>
<gene>
    <name evidence="1" type="ORF">JHT90_12615</name>
</gene>
<evidence type="ECO:0000313" key="1">
    <source>
        <dbReference type="EMBL" id="QQP85213.1"/>
    </source>
</evidence>
<reference evidence="1 2" key="1">
    <citation type="submission" date="2021-01" db="EMBL/GenBank/DDBJ databases">
        <title>Entomomonas sp. F2A isolated from a house cricket (Acheta domesticus).</title>
        <authorList>
            <person name="Spergser J."/>
            <person name="Busse H.-J."/>
        </authorList>
    </citation>
    <scope>NUCLEOTIDE SEQUENCE [LARGE SCALE GENOMIC DNA]</scope>
    <source>
        <strain evidence="1 2">F2A</strain>
    </source>
</reference>
<dbReference type="Proteomes" id="UP000595278">
    <property type="component" value="Chromosome"/>
</dbReference>
<dbReference type="RefSeq" id="WP_201091555.1">
    <property type="nucleotide sequence ID" value="NZ_CP067393.1"/>
</dbReference>
<dbReference type="KEGG" id="eaz:JHT90_12615"/>
<organism evidence="1 2">
    <name type="scientific">Entomomonas asaccharolytica</name>
    <dbReference type="NCBI Taxonomy" id="2785331"/>
    <lineage>
        <taxon>Bacteria</taxon>
        <taxon>Pseudomonadati</taxon>
        <taxon>Pseudomonadota</taxon>
        <taxon>Gammaproteobacteria</taxon>
        <taxon>Pseudomonadales</taxon>
        <taxon>Pseudomonadaceae</taxon>
        <taxon>Entomomonas</taxon>
    </lineage>
</organism>
<accession>A0A974NEH8</accession>
<proteinExistence type="predicted"/>
<dbReference type="AlphaFoldDB" id="A0A974NEH8"/>
<name>A0A974NEH8_9GAMM</name>
<dbReference type="EMBL" id="CP067393">
    <property type="protein sequence ID" value="QQP85213.1"/>
    <property type="molecule type" value="Genomic_DNA"/>
</dbReference>
<evidence type="ECO:0000313" key="2">
    <source>
        <dbReference type="Proteomes" id="UP000595278"/>
    </source>
</evidence>
<protein>
    <submittedName>
        <fullName evidence="1">Uncharacterized protein</fullName>
    </submittedName>
</protein>